<evidence type="ECO:0000313" key="2">
    <source>
        <dbReference type="EMBL" id="XAM40589.1"/>
    </source>
</evidence>
<evidence type="ECO:0000259" key="1">
    <source>
        <dbReference type="Pfam" id="PF12673"/>
    </source>
</evidence>
<dbReference type="InterPro" id="IPR024300">
    <property type="entry name" value="SipL_SPOCS_dom"/>
</dbReference>
<accession>A0ABZ3FCS4</accession>
<gene>
    <name evidence="2" type="ORF">TPELB_08950</name>
</gene>
<name>A0ABZ3FCS4_9FIRM</name>
<reference evidence="2 3" key="1">
    <citation type="submission" date="2024-04" db="EMBL/GenBank/DDBJ databases">
        <title>Isolation and characterization of novel acetogenic strains of the genera Terrisporobacter and Acetoanaerobium.</title>
        <authorList>
            <person name="Boeer T."/>
            <person name="Schueler M.A."/>
            <person name="Lueschen A."/>
            <person name="Eysell L."/>
            <person name="Droege J."/>
            <person name="Heinemann M."/>
            <person name="Engelhardt L."/>
            <person name="Basen M."/>
            <person name="Daniel R."/>
        </authorList>
    </citation>
    <scope>NUCLEOTIDE SEQUENCE [LARGE SCALE GENOMIC DNA]</scope>
    <source>
        <strain evidence="2 3">ELB</strain>
    </source>
</reference>
<feature type="domain" description="SipL SPOCS" evidence="1">
    <location>
        <begin position="139"/>
        <end position="178"/>
    </location>
</feature>
<dbReference type="RefSeq" id="WP_343338692.1">
    <property type="nucleotide sequence ID" value="NZ_CP154622.1"/>
</dbReference>
<dbReference type="Proteomes" id="UP001477947">
    <property type="component" value="Chromosome"/>
</dbReference>
<proteinExistence type="predicted"/>
<evidence type="ECO:0000313" key="3">
    <source>
        <dbReference type="Proteomes" id="UP001477947"/>
    </source>
</evidence>
<sequence length="275" mass="30402">MKCNNNENSVSGNCGCDFGAKIFGSCNTSKITLDANKPETLNWTEISVPEILNVPCEKPDIEHIDQVHAKAEVTCVKLIETPYLFDNVGVYDVVRLTTNSSDELEISEIIAENAIVFIQKPDNPDQLIITKPNEEGTCLTGRKLIVEGILKQKVVYTADVDVQSVHSAHYEIPFSAFIIPYAKVEGEVTPYESVSLLIPGDRSVGDVVDEEEIVVQDVNVSVLEGDEIQPDLCEDFCVDAFIEDIYITPLDCRTIFKNVTLFLKANPLPQCGEES</sequence>
<dbReference type="EMBL" id="CP154622">
    <property type="protein sequence ID" value="XAM40589.1"/>
    <property type="molecule type" value="Genomic_DNA"/>
</dbReference>
<keyword evidence="3" id="KW-1185">Reference proteome</keyword>
<dbReference type="Pfam" id="PF12673">
    <property type="entry name" value="SipL"/>
    <property type="match status" value="1"/>
</dbReference>
<protein>
    <recommendedName>
        <fullName evidence="1">SipL SPOCS domain-containing protein</fullName>
    </recommendedName>
</protein>
<organism evidence="2 3">
    <name type="scientific">Terrisporobacter petrolearius</name>
    <dbReference type="NCBI Taxonomy" id="1460447"/>
    <lineage>
        <taxon>Bacteria</taxon>
        <taxon>Bacillati</taxon>
        <taxon>Bacillota</taxon>
        <taxon>Clostridia</taxon>
        <taxon>Peptostreptococcales</taxon>
        <taxon>Peptostreptococcaceae</taxon>
        <taxon>Terrisporobacter</taxon>
    </lineage>
</organism>